<dbReference type="InterPro" id="IPR043128">
    <property type="entry name" value="Rev_trsase/Diguanyl_cyclase"/>
</dbReference>
<dbReference type="Pfam" id="PF17917">
    <property type="entry name" value="RT_RNaseH"/>
    <property type="match status" value="1"/>
</dbReference>
<proteinExistence type="predicted"/>
<sequence length="530" mass="61745">MVKIDEIFIKFEKLSKKVKFDPNVEIINPENNQLNSTNCIEEIQLQNKPNFKTQTNCCDKSKLNEINTLNFNKQSPNEKTINDLTELYQGKQINEFELNKMRERIMDSLKTVSANSVIDLEPNKNNDFALKIELIDPNTKPITTKCRPLPNNLKKRGDSYPLPSIEDIFNKLSEADKPKNIQELQIWLGVANQYRKYIQNYAEIAKPLYELIGLKDTSEKELLALVVSIEYFHEYLYGKSFSANTDHLPITWLQTKKNVDPRLERWLLRLSLYEFEINYKPGKENIVADGLSRLPDQEEINRDLNDDHFDTLIANIDEININEQTYIEVVHFQIVIDRAEFKPVKNTKANTAADVIVNDWCCRYGIPHGIFSDQGTQYQSKLLDIVYDHLDIKRPKTTPFHPQCDGKSERTVQTLKNIIKCFDDENQESWDLDFQKYAFAYNSSVHSITNQTLFEMIFGRKPRIPIDILIPNSFEQNREPIKFSSKQTNELGLVEILADDEPTEKNIPEEAKIIKQFKTKINKLIRNSKN</sequence>
<evidence type="ECO:0000256" key="2">
    <source>
        <dbReference type="ARBA" id="ARBA00022695"/>
    </source>
</evidence>
<evidence type="ECO:0000259" key="7">
    <source>
        <dbReference type="PROSITE" id="PS50994"/>
    </source>
</evidence>
<dbReference type="InterPro" id="IPR001584">
    <property type="entry name" value="Integrase_cat-core"/>
</dbReference>
<dbReference type="GO" id="GO:0015074">
    <property type="term" value="P:DNA integration"/>
    <property type="evidence" value="ECO:0007669"/>
    <property type="project" value="InterPro"/>
</dbReference>
<comment type="caution">
    <text evidence="8">The sequence shown here is derived from an EMBL/GenBank/DDBJ whole genome shotgun (WGS) entry which is preliminary data.</text>
</comment>
<dbReference type="GO" id="GO:0003964">
    <property type="term" value="F:RNA-directed DNA polymerase activity"/>
    <property type="evidence" value="ECO:0007669"/>
    <property type="project" value="UniProtKB-KW"/>
</dbReference>
<evidence type="ECO:0000256" key="3">
    <source>
        <dbReference type="ARBA" id="ARBA00022722"/>
    </source>
</evidence>
<dbReference type="OrthoDB" id="1909122at2759"/>
<dbReference type="Proteomes" id="UP000663879">
    <property type="component" value="Unassembled WGS sequence"/>
</dbReference>
<dbReference type="GO" id="GO:0003676">
    <property type="term" value="F:nucleic acid binding"/>
    <property type="evidence" value="ECO:0007669"/>
    <property type="project" value="InterPro"/>
</dbReference>
<keyword evidence="9" id="KW-1185">Reference proteome</keyword>
<dbReference type="InterPro" id="IPR036397">
    <property type="entry name" value="RNaseH_sf"/>
</dbReference>
<dbReference type="GO" id="GO:0004519">
    <property type="term" value="F:endonuclease activity"/>
    <property type="evidence" value="ECO:0007669"/>
    <property type="project" value="UniProtKB-KW"/>
</dbReference>
<dbReference type="CDD" id="cd09274">
    <property type="entry name" value="RNase_HI_RT_Ty3"/>
    <property type="match status" value="1"/>
</dbReference>
<reference evidence="8" key="1">
    <citation type="submission" date="2021-02" db="EMBL/GenBank/DDBJ databases">
        <authorList>
            <person name="Nowell W R."/>
        </authorList>
    </citation>
    <scope>NUCLEOTIDE SEQUENCE</scope>
    <source>
        <strain evidence="8">Ploen Becks lab</strain>
    </source>
</reference>
<keyword evidence="6" id="KW-0695">RNA-directed DNA polymerase</keyword>
<feature type="domain" description="Integrase catalytic" evidence="7">
    <location>
        <begin position="291"/>
        <end position="461"/>
    </location>
</feature>
<keyword evidence="1" id="KW-0808">Transferase</keyword>
<keyword evidence="2" id="KW-0548">Nucleotidyltransferase</keyword>
<dbReference type="AlphaFoldDB" id="A0A814CB98"/>
<organism evidence="8 9">
    <name type="scientific">Brachionus calyciflorus</name>
    <dbReference type="NCBI Taxonomy" id="104777"/>
    <lineage>
        <taxon>Eukaryota</taxon>
        <taxon>Metazoa</taxon>
        <taxon>Spiralia</taxon>
        <taxon>Gnathifera</taxon>
        <taxon>Rotifera</taxon>
        <taxon>Eurotatoria</taxon>
        <taxon>Monogononta</taxon>
        <taxon>Pseudotrocha</taxon>
        <taxon>Ploima</taxon>
        <taxon>Brachionidae</taxon>
        <taxon>Brachionus</taxon>
    </lineage>
</organism>
<evidence type="ECO:0000256" key="6">
    <source>
        <dbReference type="ARBA" id="ARBA00022918"/>
    </source>
</evidence>
<dbReference type="GO" id="GO:0016787">
    <property type="term" value="F:hydrolase activity"/>
    <property type="evidence" value="ECO:0007669"/>
    <property type="project" value="UniProtKB-KW"/>
</dbReference>
<dbReference type="InterPro" id="IPR043502">
    <property type="entry name" value="DNA/RNA_pol_sf"/>
</dbReference>
<dbReference type="SUPFAM" id="SSF53098">
    <property type="entry name" value="Ribonuclease H-like"/>
    <property type="match status" value="1"/>
</dbReference>
<evidence type="ECO:0000256" key="5">
    <source>
        <dbReference type="ARBA" id="ARBA00022801"/>
    </source>
</evidence>
<accession>A0A814CB98</accession>
<dbReference type="PROSITE" id="PS50994">
    <property type="entry name" value="INTEGRASE"/>
    <property type="match status" value="1"/>
</dbReference>
<evidence type="ECO:0000256" key="1">
    <source>
        <dbReference type="ARBA" id="ARBA00022679"/>
    </source>
</evidence>
<dbReference type="PANTHER" id="PTHR37984">
    <property type="entry name" value="PROTEIN CBG26694"/>
    <property type="match status" value="1"/>
</dbReference>
<dbReference type="SUPFAM" id="SSF56672">
    <property type="entry name" value="DNA/RNA polymerases"/>
    <property type="match status" value="1"/>
</dbReference>
<gene>
    <name evidence="8" type="ORF">OXX778_LOCUS13387</name>
</gene>
<keyword evidence="4" id="KW-0255">Endonuclease</keyword>
<keyword evidence="3" id="KW-0540">Nuclease</keyword>
<dbReference type="InterPro" id="IPR012337">
    <property type="entry name" value="RNaseH-like_sf"/>
</dbReference>
<dbReference type="Gene3D" id="3.30.70.270">
    <property type="match status" value="1"/>
</dbReference>
<protein>
    <recommendedName>
        <fullName evidence="7">Integrase catalytic domain-containing protein</fullName>
    </recommendedName>
</protein>
<dbReference type="EMBL" id="CAJNOC010002561">
    <property type="protein sequence ID" value="CAF0940190.1"/>
    <property type="molecule type" value="Genomic_DNA"/>
</dbReference>
<dbReference type="Gene3D" id="3.30.420.10">
    <property type="entry name" value="Ribonuclease H-like superfamily/Ribonuclease H"/>
    <property type="match status" value="1"/>
</dbReference>
<dbReference type="InterPro" id="IPR050951">
    <property type="entry name" value="Retrovirus_Pol_polyprotein"/>
</dbReference>
<dbReference type="InterPro" id="IPR041373">
    <property type="entry name" value="RT_RNaseH"/>
</dbReference>
<keyword evidence="5" id="KW-0378">Hydrolase</keyword>
<evidence type="ECO:0000313" key="8">
    <source>
        <dbReference type="EMBL" id="CAF0940190.1"/>
    </source>
</evidence>
<evidence type="ECO:0000313" key="9">
    <source>
        <dbReference type="Proteomes" id="UP000663879"/>
    </source>
</evidence>
<evidence type="ECO:0000256" key="4">
    <source>
        <dbReference type="ARBA" id="ARBA00022759"/>
    </source>
</evidence>
<name>A0A814CB98_9BILA</name>
<dbReference type="PANTHER" id="PTHR37984:SF5">
    <property type="entry name" value="PROTEIN NYNRIN-LIKE"/>
    <property type="match status" value="1"/>
</dbReference>